<dbReference type="Gene3D" id="6.10.340.10">
    <property type="match status" value="1"/>
</dbReference>
<keyword evidence="1" id="KW-0472">Membrane</keyword>
<gene>
    <name evidence="2" type="ORF">METH_14540</name>
</gene>
<organism evidence="2 3">
    <name type="scientific">Leisingera methylohalidivorans DSM 14336</name>
    <dbReference type="NCBI Taxonomy" id="999552"/>
    <lineage>
        <taxon>Bacteria</taxon>
        <taxon>Pseudomonadati</taxon>
        <taxon>Pseudomonadota</taxon>
        <taxon>Alphaproteobacteria</taxon>
        <taxon>Rhodobacterales</taxon>
        <taxon>Roseobacteraceae</taxon>
        <taxon>Leisingera</taxon>
    </lineage>
</organism>
<keyword evidence="1" id="KW-1133">Transmembrane helix</keyword>
<evidence type="ECO:0000313" key="2">
    <source>
        <dbReference type="EMBL" id="AHD03144.1"/>
    </source>
</evidence>
<name>V9VZC9_9RHOB</name>
<evidence type="ECO:0008006" key="4">
    <source>
        <dbReference type="Google" id="ProtNLM"/>
    </source>
</evidence>
<feature type="transmembrane region" description="Helical" evidence="1">
    <location>
        <begin position="136"/>
        <end position="156"/>
    </location>
</feature>
<sequence>MDSGGRCIGIFALQVAIGGISAIISGFTGDLNTLDVYLAGQDFKARPPCRLEDGHALLKDLPPLPHIQVAYAAAPVLSGEDASRAAGTFYPSKARTNGGEIAAASIPAAFRNLQWVLVAELDRAEILTPAVTQRRIMILISLTCAAVISIAGWLFARPATRQTHRLCAEMEAVSAGNLETDVQAVHRSYEISKIGKTLVLMQSDLKRPVVPRSITKHCSWNRRQRLWMG</sequence>
<accession>V9VZC9</accession>
<dbReference type="Proteomes" id="UP000018780">
    <property type="component" value="Chromosome"/>
</dbReference>
<dbReference type="PATRIC" id="fig|999552.6.peg.2910"/>
<dbReference type="AlphaFoldDB" id="V9VZC9"/>
<evidence type="ECO:0000313" key="3">
    <source>
        <dbReference type="Proteomes" id="UP000018780"/>
    </source>
</evidence>
<evidence type="ECO:0000256" key="1">
    <source>
        <dbReference type="SAM" id="Phobius"/>
    </source>
</evidence>
<dbReference type="HOGENOM" id="CLU_1208583_0_0_5"/>
<dbReference type="EMBL" id="CP006773">
    <property type="protein sequence ID" value="AHD03144.1"/>
    <property type="molecule type" value="Genomic_DNA"/>
</dbReference>
<reference evidence="2 3" key="1">
    <citation type="submission" date="2013-09" db="EMBL/GenBank/DDBJ databases">
        <authorList>
            <consortium name="DOE Joint Genome Institute"/>
            <person name="Klenk H.-P."/>
            <person name="Huntemann M."/>
            <person name="Han J."/>
            <person name="Chen A."/>
            <person name="Kyrpides N."/>
            <person name="Mavromatis K."/>
            <person name="Markowitz V."/>
            <person name="Palaniappan K."/>
            <person name="Ivanova N."/>
            <person name="Schaumberg A."/>
            <person name="Pati A."/>
            <person name="Liolios K."/>
            <person name="Nordberg H.P."/>
            <person name="Cantor M.N."/>
            <person name="Hua S.X."/>
            <person name="Woyke T."/>
        </authorList>
    </citation>
    <scope>NUCLEOTIDE SEQUENCE [LARGE SCALE GENOMIC DNA]</scope>
    <source>
        <strain evidence="2 3">DSM 14336</strain>
    </source>
</reference>
<proteinExistence type="predicted"/>
<keyword evidence="1" id="KW-0812">Transmembrane</keyword>
<dbReference type="KEGG" id="lmd:METH_14540"/>
<feature type="transmembrane region" description="Helical" evidence="1">
    <location>
        <begin position="7"/>
        <end position="28"/>
    </location>
</feature>
<dbReference type="STRING" id="999552.METH_14540"/>
<keyword evidence="3" id="KW-1185">Reference proteome</keyword>
<protein>
    <recommendedName>
        <fullName evidence="4">HAMP domain-containing protein</fullName>
    </recommendedName>
</protein>